<evidence type="ECO:0000313" key="4">
    <source>
        <dbReference type="EMBL" id="KAL2851541.1"/>
    </source>
</evidence>
<dbReference type="EMBL" id="JBFXLU010000030">
    <property type="protein sequence ID" value="KAL2851541.1"/>
    <property type="molecule type" value="Genomic_DNA"/>
</dbReference>
<evidence type="ECO:0000259" key="3">
    <source>
        <dbReference type="Pfam" id="PF24883"/>
    </source>
</evidence>
<feature type="region of interest" description="Disordered" evidence="2">
    <location>
        <begin position="1"/>
        <end position="20"/>
    </location>
</feature>
<feature type="domain" description="Nephrocystin 3-like N-terminal" evidence="3">
    <location>
        <begin position="54"/>
        <end position="118"/>
    </location>
</feature>
<sequence>MSKRDDNQIPSIETKTSSDLSLEEAAKLHKWLRPTDYLGEFSEFQKHLNSHVPGTGEWIRQTEQYKQWHEDTEAGAHGNGALWVKAIAGAGKSVVAARVVSHLQATERGAPVLFFFFR</sequence>
<protein>
    <recommendedName>
        <fullName evidence="3">Nephrocystin 3-like N-terminal domain-containing protein</fullName>
    </recommendedName>
</protein>
<dbReference type="PANTHER" id="PTHR10039">
    <property type="entry name" value="AMELOGENIN"/>
    <property type="match status" value="1"/>
</dbReference>
<evidence type="ECO:0000256" key="1">
    <source>
        <dbReference type="ARBA" id="ARBA00022737"/>
    </source>
</evidence>
<comment type="caution">
    <text evidence="4">The sequence shown here is derived from an EMBL/GenBank/DDBJ whole genome shotgun (WGS) entry which is preliminary data.</text>
</comment>
<accession>A0ABR4KGY7</accession>
<feature type="compositionally biased region" description="Polar residues" evidence="2">
    <location>
        <begin position="8"/>
        <end position="20"/>
    </location>
</feature>
<dbReference type="InterPro" id="IPR056884">
    <property type="entry name" value="NPHP3-like_N"/>
</dbReference>
<organism evidence="4 5">
    <name type="scientific">Aspergillus pseudoustus</name>
    <dbReference type="NCBI Taxonomy" id="1810923"/>
    <lineage>
        <taxon>Eukaryota</taxon>
        <taxon>Fungi</taxon>
        <taxon>Dikarya</taxon>
        <taxon>Ascomycota</taxon>
        <taxon>Pezizomycotina</taxon>
        <taxon>Eurotiomycetes</taxon>
        <taxon>Eurotiomycetidae</taxon>
        <taxon>Eurotiales</taxon>
        <taxon>Aspergillaceae</taxon>
        <taxon>Aspergillus</taxon>
        <taxon>Aspergillus subgen. Nidulantes</taxon>
    </lineage>
</organism>
<proteinExistence type="predicted"/>
<dbReference type="PANTHER" id="PTHR10039:SF14">
    <property type="entry name" value="NACHT DOMAIN-CONTAINING PROTEIN"/>
    <property type="match status" value="1"/>
</dbReference>
<keyword evidence="5" id="KW-1185">Reference proteome</keyword>
<dbReference type="Pfam" id="PF24883">
    <property type="entry name" value="NPHP3_N"/>
    <property type="match status" value="1"/>
</dbReference>
<keyword evidence="1" id="KW-0677">Repeat</keyword>
<gene>
    <name evidence="4" type="ORF">BJY01DRAFT_117222</name>
</gene>
<dbReference type="Proteomes" id="UP001610446">
    <property type="component" value="Unassembled WGS sequence"/>
</dbReference>
<evidence type="ECO:0000256" key="2">
    <source>
        <dbReference type="SAM" id="MobiDB-lite"/>
    </source>
</evidence>
<evidence type="ECO:0000313" key="5">
    <source>
        <dbReference type="Proteomes" id="UP001610446"/>
    </source>
</evidence>
<name>A0ABR4KGY7_9EURO</name>
<reference evidence="4 5" key="1">
    <citation type="submission" date="2024-07" db="EMBL/GenBank/DDBJ databases">
        <title>Section-level genome sequencing and comparative genomics of Aspergillus sections Usti and Cavernicolus.</title>
        <authorList>
            <consortium name="Lawrence Berkeley National Laboratory"/>
            <person name="Nybo J.L."/>
            <person name="Vesth T.C."/>
            <person name="Theobald S."/>
            <person name="Frisvad J.C."/>
            <person name="Larsen T.O."/>
            <person name="Kjaerboelling I."/>
            <person name="Rothschild-Mancinelli K."/>
            <person name="Lyhne E.K."/>
            <person name="Kogle M.E."/>
            <person name="Barry K."/>
            <person name="Clum A."/>
            <person name="Na H."/>
            <person name="Ledsgaard L."/>
            <person name="Lin J."/>
            <person name="Lipzen A."/>
            <person name="Kuo A."/>
            <person name="Riley R."/>
            <person name="Mondo S."/>
            <person name="Labutti K."/>
            <person name="Haridas S."/>
            <person name="Pangalinan J."/>
            <person name="Salamov A.A."/>
            <person name="Simmons B.A."/>
            <person name="Magnuson J.K."/>
            <person name="Chen J."/>
            <person name="Drula E."/>
            <person name="Henrissat B."/>
            <person name="Wiebenga A."/>
            <person name="Lubbers R.J."/>
            <person name="Gomes A.C."/>
            <person name="Makela M.R."/>
            <person name="Stajich J."/>
            <person name="Grigoriev I.V."/>
            <person name="Mortensen U.H."/>
            <person name="De Vries R.P."/>
            <person name="Baker S.E."/>
            <person name="Andersen M.R."/>
        </authorList>
    </citation>
    <scope>NUCLEOTIDE SEQUENCE [LARGE SCALE GENOMIC DNA]</scope>
    <source>
        <strain evidence="4 5">CBS 123904</strain>
    </source>
</reference>